<name>A0ABR2U9D3_9ROSI</name>
<organism evidence="1 2">
    <name type="scientific">Hibiscus sabdariffa</name>
    <name type="common">roselle</name>
    <dbReference type="NCBI Taxonomy" id="183260"/>
    <lineage>
        <taxon>Eukaryota</taxon>
        <taxon>Viridiplantae</taxon>
        <taxon>Streptophyta</taxon>
        <taxon>Embryophyta</taxon>
        <taxon>Tracheophyta</taxon>
        <taxon>Spermatophyta</taxon>
        <taxon>Magnoliopsida</taxon>
        <taxon>eudicotyledons</taxon>
        <taxon>Gunneridae</taxon>
        <taxon>Pentapetalae</taxon>
        <taxon>rosids</taxon>
        <taxon>malvids</taxon>
        <taxon>Malvales</taxon>
        <taxon>Malvaceae</taxon>
        <taxon>Malvoideae</taxon>
        <taxon>Hibiscus</taxon>
    </lineage>
</organism>
<evidence type="ECO:0000313" key="1">
    <source>
        <dbReference type="EMBL" id="KAK9046057.1"/>
    </source>
</evidence>
<dbReference type="EMBL" id="JBBPBN010000001">
    <property type="protein sequence ID" value="KAK9046057.1"/>
    <property type="molecule type" value="Genomic_DNA"/>
</dbReference>
<gene>
    <name evidence="1" type="ORF">V6N11_051959</name>
</gene>
<accession>A0ABR2U9D3</accession>
<dbReference type="Proteomes" id="UP001396334">
    <property type="component" value="Unassembled WGS sequence"/>
</dbReference>
<sequence>MFLLFFSRLDDAFYSPLGLSSPRGSSSLSQGLFSSRPCWFHARPPYSPMTPQSVSFLLSLSCQHYPLPSFVLQRCLFLHMPSRLSASFATFISIPTIIEL</sequence>
<evidence type="ECO:0000313" key="2">
    <source>
        <dbReference type="Proteomes" id="UP001396334"/>
    </source>
</evidence>
<reference evidence="1 2" key="1">
    <citation type="journal article" date="2024" name="G3 (Bethesda)">
        <title>Genome assembly of Hibiscus sabdariffa L. provides insights into metabolisms of medicinal natural products.</title>
        <authorList>
            <person name="Kim T."/>
        </authorList>
    </citation>
    <scope>NUCLEOTIDE SEQUENCE [LARGE SCALE GENOMIC DNA]</scope>
    <source>
        <strain evidence="1">TK-2024</strain>
        <tissue evidence="1">Old leaves</tissue>
    </source>
</reference>
<comment type="caution">
    <text evidence="1">The sequence shown here is derived from an EMBL/GenBank/DDBJ whole genome shotgun (WGS) entry which is preliminary data.</text>
</comment>
<keyword evidence="2" id="KW-1185">Reference proteome</keyword>
<protein>
    <submittedName>
        <fullName evidence="1">Uncharacterized protein</fullName>
    </submittedName>
</protein>
<proteinExistence type="predicted"/>